<evidence type="ECO:0000313" key="3">
    <source>
        <dbReference type="Proteomes" id="UP000770717"/>
    </source>
</evidence>
<comment type="caution">
    <text evidence="2">The sequence shown here is derived from an EMBL/GenBank/DDBJ whole genome shotgun (WGS) entry which is preliminary data.</text>
</comment>
<reference evidence="2" key="1">
    <citation type="thesis" date="2020" institute="ProQuest LLC" country="789 East Eisenhower Parkway, Ann Arbor, MI, USA">
        <title>Comparative Genomics and Chromosome Evolution.</title>
        <authorList>
            <person name="Mudd A.B."/>
        </authorList>
    </citation>
    <scope>NUCLEOTIDE SEQUENCE</scope>
    <source>
        <strain evidence="2">HN-11 Male</strain>
        <tissue evidence="2">Kidney and liver</tissue>
    </source>
</reference>
<organism evidence="2 3">
    <name type="scientific">Eleutherodactylus coqui</name>
    <name type="common">Puerto Rican coqui</name>
    <dbReference type="NCBI Taxonomy" id="57060"/>
    <lineage>
        <taxon>Eukaryota</taxon>
        <taxon>Metazoa</taxon>
        <taxon>Chordata</taxon>
        <taxon>Craniata</taxon>
        <taxon>Vertebrata</taxon>
        <taxon>Euteleostomi</taxon>
        <taxon>Amphibia</taxon>
        <taxon>Batrachia</taxon>
        <taxon>Anura</taxon>
        <taxon>Neobatrachia</taxon>
        <taxon>Hyloidea</taxon>
        <taxon>Eleutherodactylidae</taxon>
        <taxon>Eleutherodactylinae</taxon>
        <taxon>Eleutherodactylus</taxon>
        <taxon>Eleutherodactylus</taxon>
    </lineage>
</organism>
<keyword evidence="3" id="KW-1185">Reference proteome</keyword>
<feature type="signal peptide" evidence="1">
    <location>
        <begin position="1"/>
        <end position="21"/>
    </location>
</feature>
<keyword evidence="1" id="KW-0732">Signal</keyword>
<proteinExistence type="predicted"/>
<evidence type="ECO:0008006" key="4">
    <source>
        <dbReference type="Google" id="ProtNLM"/>
    </source>
</evidence>
<evidence type="ECO:0000313" key="2">
    <source>
        <dbReference type="EMBL" id="KAG9482485.1"/>
    </source>
</evidence>
<dbReference type="Proteomes" id="UP000770717">
    <property type="component" value="Unassembled WGS sequence"/>
</dbReference>
<sequence>MPSIFLIAAAIMCRVSQLCNALESSCRGPANPASMSQIRQGWTRNILVCIYCQYEMSPSYRTGSLSIHLKLLYANQTTLPETHEMKVSQGPTLQLYGSKK</sequence>
<accession>A0A8J6F8I5</accession>
<gene>
    <name evidence="2" type="ORF">GDO78_011261</name>
</gene>
<name>A0A8J6F8I5_ELECQ</name>
<feature type="chain" id="PRO_5035323685" description="Secreted protein" evidence="1">
    <location>
        <begin position="22"/>
        <end position="100"/>
    </location>
</feature>
<dbReference type="EMBL" id="WNTK01000006">
    <property type="protein sequence ID" value="KAG9482485.1"/>
    <property type="molecule type" value="Genomic_DNA"/>
</dbReference>
<evidence type="ECO:0000256" key="1">
    <source>
        <dbReference type="SAM" id="SignalP"/>
    </source>
</evidence>
<dbReference type="AlphaFoldDB" id="A0A8J6F8I5"/>
<protein>
    <recommendedName>
        <fullName evidence="4">Secreted protein</fullName>
    </recommendedName>
</protein>